<dbReference type="KEGG" id="lcic:INQ41_06660"/>
<dbReference type="RefSeq" id="WP_193983034.1">
    <property type="nucleotide sequence ID" value="NZ_CP063656.1"/>
</dbReference>
<name>A0A7S6ZR62_9GAMM</name>
<dbReference type="EMBL" id="CP063656">
    <property type="protein sequence ID" value="QOW18423.1"/>
    <property type="molecule type" value="Genomic_DNA"/>
</dbReference>
<keyword evidence="3" id="KW-1185">Reference proteome</keyword>
<organism evidence="2 3">
    <name type="scientific">Novilysobacter ciconiae</name>
    <dbReference type="NCBI Taxonomy" id="2781022"/>
    <lineage>
        <taxon>Bacteria</taxon>
        <taxon>Pseudomonadati</taxon>
        <taxon>Pseudomonadota</taxon>
        <taxon>Gammaproteobacteria</taxon>
        <taxon>Lysobacterales</taxon>
        <taxon>Lysobacteraceae</taxon>
        <taxon>Novilysobacter</taxon>
    </lineage>
</organism>
<feature type="chain" id="PRO_5032865654" evidence="1">
    <location>
        <begin position="37"/>
        <end position="128"/>
    </location>
</feature>
<sequence length="128" mass="13025">MHHYPSTASPRSRAQWSGWSLLVAFAASAACGSAWAEGQSPAPVTGFGAPVNASLLEELRGGEAKSELRNNGIVSDNHAENVVTGTNSLTGGAFSNANGISTVIQNSGANVLIQNAMIVNVQFSGSGP</sequence>
<proteinExistence type="predicted"/>
<protein>
    <submittedName>
        <fullName evidence="2">Uncharacterized protein</fullName>
    </submittedName>
</protein>
<keyword evidence="1" id="KW-0732">Signal</keyword>
<dbReference type="Proteomes" id="UP000594059">
    <property type="component" value="Chromosome"/>
</dbReference>
<gene>
    <name evidence="2" type="ORF">INQ41_06660</name>
</gene>
<feature type="signal peptide" evidence="1">
    <location>
        <begin position="1"/>
        <end position="36"/>
    </location>
</feature>
<evidence type="ECO:0000313" key="3">
    <source>
        <dbReference type="Proteomes" id="UP000594059"/>
    </source>
</evidence>
<evidence type="ECO:0000313" key="2">
    <source>
        <dbReference type="EMBL" id="QOW18423.1"/>
    </source>
</evidence>
<accession>A0A7S6ZR62</accession>
<reference evidence="2 3" key="1">
    <citation type="submission" date="2020-10" db="EMBL/GenBank/DDBJ databases">
        <title>complete genome sequencing of Lysobacter sp. H21R20.</title>
        <authorList>
            <person name="Bae J.-W."/>
            <person name="Lee S.-Y."/>
        </authorList>
    </citation>
    <scope>NUCLEOTIDE SEQUENCE [LARGE SCALE GENOMIC DNA]</scope>
    <source>
        <strain evidence="2 3">H21R20</strain>
    </source>
</reference>
<dbReference type="AlphaFoldDB" id="A0A7S6ZR62"/>
<evidence type="ECO:0000256" key="1">
    <source>
        <dbReference type="SAM" id="SignalP"/>
    </source>
</evidence>